<accession>D7FKV0</accession>
<evidence type="ECO:0000256" key="2">
    <source>
        <dbReference type="ARBA" id="ARBA00022448"/>
    </source>
</evidence>
<dbReference type="SUPFAM" id="SSF54292">
    <property type="entry name" value="2Fe-2S ferredoxin-like"/>
    <property type="match status" value="1"/>
</dbReference>
<dbReference type="Pfam" id="PF00111">
    <property type="entry name" value="Fer2"/>
    <property type="match status" value="1"/>
</dbReference>
<dbReference type="GO" id="GO:0046872">
    <property type="term" value="F:metal ion binding"/>
    <property type="evidence" value="ECO:0007669"/>
    <property type="project" value="UniProtKB-KW"/>
</dbReference>
<evidence type="ECO:0000256" key="7">
    <source>
        <dbReference type="ARBA" id="ARBA00023014"/>
    </source>
</evidence>
<dbReference type="PANTHER" id="PTHR43112:SF3">
    <property type="entry name" value="FERREDOXIN-2, CHLOROPLASTIC"/>
    <property type="match status" value="1"/>
</dbReference>
<feature type="chain" id="PRO_5003095258" evidence="9">
    <location>
        <begin position="20"/>
        <end position="171"/>
    </location>
</feature>
<dbReference type="EMBL" id="FN648060">
    <property type="protein sequence ID" value="CBJ29495.1"/>
    <property type="molecule type" value="Genomic_DNA"/>
</dbReference>
<evidence type="ECO:0000256" key="8">
    <source>
        <dbReference type="ARBA" id="ARBA00034078"/>
    </source>
</evidence>
<keyword evidence="6" id="KW-0408">Iron</keyword>
<dbReference type="PANTHER" id="PTHR43112">
    <property type="entry name" value="FERREDOXIN"/>
    <property type="match status" value="1"/>
</dbReference>
<name>D7FKV0_ECTSI</name>
<keyword evidence="9" id="KW-0732">Signal</keyword>
<comment type="cofactor">
    <cofactor evidence="8">
        <name>[2Fe-2S] cluster</name>
        <dbReference type="ChEBI" id="CHEBI:190135"/>
    </cofactor>
</comment>
<reference evidence="11 12" key="1">
    <citation type="journal article" date="2010" name="Nature">
        <title>The Ectocarpus genome and the independent evolution of multicellularity in brown algae.</title>
        <authorList>
            <person name="Cock J.M."/>
            <person name="Sterck L."/>
            <person name="Rouze P."/>
            <person name="Scornet D."/>
            <person name="Allen A.E."/>
            <person name="Amoutzias G."/>
            <person name="Anthouard V."/>
            <person name="Artiguenave F."/>
            <person name="Aury J.M."/>
            <person name="Badger J.H."/>
            <person name="Beszteri B."/>
            <person name="Billiau K."/>
            <person name="Bonnet E."/>
            <person name="Bothwell J.H."/>
            <person name="Bowler C."/>
            <person name="Boyen C."/>
            <person name="Brownlee C."/>
            <person name="Carrano C.J."/>
            <person name="Charrier B."/>
            <person name="Cho G.Y."/>
            <person name="Coelho S.M."/>
            <person name="Collen J."/>
            <person name="Corre E."/>
            <person name="Da Silva C."/>
            <person name="Delage L."/>
            <person name="Delaroque N."/>
            <person name="Dittami S.M."/>
            <person name="Doulbeau S."/>
            <person name="Elias M."/>
            <person name="Farnham G."/>
            <person name="Gachon C.M."/>
            <person name="Gschloessl B."/>
            <person name="Heesch S."/>
            <person name="Jabbari K."/>
            <person name="Jubin C."/>
            <person name="Kawai H."/>
            <person name="Kimura K."/>
            <person name="Kloareg B."/>
            <person name="Kupper F.C."/>
            <person name="Lang D."/>
            <person name="Le Bail A."/>
            <person name="Leblanc C."/>
            <person name="Lerouge P."/>
            <person name="Lohr M."/>
            <person name="Lopez P.J."/>
            <person name="Martens C."/>
            <person name="Maumus F."/>
            <person name="Michel G."/>
            <person name="Miranda-Saavedra D."/>
            <person name="Morales J."/>
            <person name="Moreau H."/>
            <person name="Motomura T."/>
            <person name="Nagasato C."/>
            <person name="Napoli C.A."/>
            <person name="Nelson D.R."/>
            <person name="Nyvall-Collen P."/>
            <person name="Peters A.F."/>
            <person name="Pommier C."/>
            <person name="Potin P."/>
            <person name="Poulain J."/>
            <person name="Quesneville H."/>
            <person name="Read B."/>
            <person name="Rensing S.A."/>
            <person name="Ritter A."/>
            <person name="Rousvoal S."/>
            <person name="Samanta M."/>
            <person name="Samson G."/>
            <person name="Schroeder D.C."/>
            <person name="Segurens B."/>
            <person name="Strittmatter M."/>
            <person name="Tonon T."/>
            <person name="Tregear J.W."/>
            <person name="Valentin K."/>
            <person name="von Dassow P."/>
            <person name="Yamagishi T."/>
            <person name="Van de Peer Y."/>
            <person name="Wincker P."/>
        </authorList>
    </citation>
    <scope>NUCLEOTIDE SEQUENCE [LARGE SCALE GENOMIC DNA]</scope>
    <source>
        <strain evidence="12">Ec32 / CCAP1310/4</strain>
    </source>
</reference>
<dbReference type="CDD" id="cd00207">
    <property type="entry name" value="fer2"/>
    <property type="match status" value="1"/>
</dbReference>
<keyword evidence="2" id="KW-0813">Transport</keyword>
<evidence type="ECO:0000256" key="9">
    <source>
        <dbReference type="SAM" id="SignalP"/>
    </source>
</evidence>
<evidence type="ECO:0000259" key="10">
    <source>
        <dbReference type="PROSITE" id="PS51085"/>
    </source>
</evidence>
<feature type="domain" description="2Fe-2S ferredoxin-type" evidence="10">
    <location>
        <begin position="44"/>
        <end position="136"/>
    </location>
</feature>
<evidence type="ECO:0000256" key="5">
    <source>
        <dbReference type="ARBA" id="ARBA00022982"/>
    </source>
</evidence>
<dbReference type="AlphaFoldDB" id="D7FKV0"/>
<proteinExistence type="inferred from homology"/>
<evidence type="ECO:0000256" key="4">
    <source>
        <dbReference type="ARBA" id="ARBA00022723"/>
    </source>
</evidence>
<dbReference type="PROSITE" id="PS51085">
    <property type="entry name" value="2FE2S_FER_2"/>
    <property type="match status" value="1"/>
</dbReference>
<evidence type="ECO:0000256" key="1">
    <source>
        <dbReference type="ARBA" id="ARBA00007874"/>
    </source>
</evidence>
<dbReference type="Gene3D" id="3.10.20.30">
    <property type="match status" value="1"/>
</dbReference>
<keyword evidence="7" id="KW-0411">Iron-sulfur</keyword>
<dbReference type="InterPro" id="IPR012675">
    <property type="entry name" value="Beta-grasp_dom_sf"/>
</dbReference>
<organism evidence="11 12">
    <name type="scientific">Ectocarpus siliculosus</name>
    <name type="common">Brown alga</name>
    <name type="synonym">Conferva siliculosa</name>
    <dbReference type="NCBI Taxonomy" id="2880"/>
    <lineage>
        <taxon>Eukaryota</taxon>
        <taxon>Sar</taxon>
        <taxon>Stramenopiles</taxon>
        <taxon>Ochrophyta</taxon>
        <taxon>PX clade</taxon>
        <taxon>Phaeophyceae</taxon>
        <taxon>Ectocarpales</taxon>
        <taxon>Ectocarpaceae</taxon>
        <taxon>Ectocarpus</taxon>
    </lineage>
</organism>
<dbReference type="OMA" id="EAYVINR"/>
<evidence type="ECO:0000313" key="12">
    <source>
        <dbReference type="Proteomes" id="UP000002630"/>
    </source>
</evidence>
<dbReference type="OrthoDB" id="10455180at2759"/>
<comment type="similarity">
    <text evidence="1">Belongs to the 2Fe2S plant-type ferredoxin family.</text>
</comment>
<keyword evidence="5" id="KW-0249">Electron transport</keyword>
<dbReference type="eggNOG" id="ENOG502T1YF">
    <property type="taxonomic scope" value="Eukaryota"/>
</dbReference>
<evidence type="ECO:0000256" key="3">
    <source>
        <dbReference type="ARBA" id="ARBA00022714"/>
    </source>
</evidence>
<evidence type="ECO:0000313" key="11">
    <source>
        <dbReference type="EMBL" id="CBJ29495.1"/>
    </source>
</evidence>
<dbReference type="InterPro" id="IPR001041">
    <property type="entry name" value="2Fe-2S_ferredoxin-type"/>
</dbReference>
<gene>
    <name evidence="11" type="ORF">Esi_0149_0028</name>
</gene>
<dbReference type="EMBL" id="FN649737">
    <property type="protein sequence ID" value="CBJ29495.1"/>
    <property type="molecule type" value="Genomic_DNA"/>
</dbReference>
<dbReference type="Proteomes" id="UP000002630">
    <property type="component" value="Linkage Group LG12"/>
</dbReference>
<dbReference type="InterPro" id="IPR036010">
    <property type="entry name" value="2Fe-2S_ferredoxin-like_sf"/>
</dbReference>
<evidence type="ECO:0000256" key="6">
    <source>
        <dbReference type="ARBA" id="ARBA00023004"/>
    </source>
</evidence>
<sequence length="171" mass="17928">MRVVRIAIGGLCMLDLTSGFVFPAPAVSTCRRARMSSSPLRAANDVKVTVEGVVRTVALEEGVSILDGLEAHDIDAPHSCRSGLCTECAAMVTANLDNVKLEAAVLDPEISARGFVLTCSSTVAGPGVELELGVGDKMYEAQYGELVQGHNDAQEAKPGKWNLPFPDVSGA</sequence>
<keyword evidence="4" id="KW-0479">Metal-binding</keyword>
<keyword evidence="12" id="KW-1185">Reference proteome</keyword>
<keyword evidence="3" id="KW-0001">2Fe-2S</keyword>
<protein>
    <submittedName>
        <fullName evidence="11">Ferredoxin</fullName>
    </submittedName>
</protein>
<dbReference type="InParanoid" id="D7FKV0"/>
<dbReference type="STRING" id="2880.D7FKV0"/>
<dbReference type="GO" id="GO:0051537">
    <property type="term" value="F:2 iron, 2 sulfur cluster binding"/>
    <property type="evidence" value="ECO:0007669"/>
    <property type="project" value="UniProtKB-KW"/>
</dbReference>
<feature type="signal peptide" evidence="9">
    <location>
        <begin position="1"/>
        <end position="19"/>
    </location>
</feature>